<dbReference type="Gene3D" id="2.40.330.10">
    <property type="entry name" value="DNA-binding pseudobarrel domain"/>
    <property type="match status" value="1"/>
</dbReference>
<accession>A0AAD8RBS1</accession>
<keyword evidence="4" id="KW-0804">Transcription</keyword>
<dbReference type="GO" id="GO:0003677">
    <property type="term" value="F:DNA binding"/>
    <property type="evidence" value="ECO:0007669"/>
    <property type="project" value="UniProtKB-KW"/>
</dbReference>
<evidence type="ECO:0000256" key="5">
    <source>
        <dbReference type="ARBA" id="ARBA00023242"/>
    </source>
</evidence>
<dbReference type="SUPFAM" id="SSF101936">
    <property type="entry name" value="DNA-binding pseudobarrel domain"/>
    <property type="match status" value="1"/>
</dbReference>
<feature type="domain" description="TF-B3" evidence="6">
    <location>
        <begin position="83"/>
        <end position="179"/>
    </location>
</feature>
<dbReference type="PROSITE" id="PS50863">
    <property type="entry name" value="B3"/>
    <property type="match status" value="1"/>
</dbReference>
<protein>
    <recommendedName>
        <fullName evidence="6">TF-B3 domain-containing protein</fullName>
    </recommendedName>
</protein>
<keyword evidence="5" id="KW-0539">Nucleus</keyword>
<dbReference type="GO" id="GO:0005634">
    <property type="term" value="C:nucleus"/>
    <property type="evidence" value="ECO:0007669"/>
    <property type="project" value="UniProtKB-SubCell"/>
</dbReference>
<sequence length="274" mass="30157">MASEGSKDGHGDELYVVGTTLFIRWGRDHGVGEGATTVAAAVPLRVTKILWYGTAGPQPTVVVVVDLVGQGVQLRVALLSQGAAPAPSPTLSGFKRWLKLPGKFARELREYPSCKLWIREGGGNQPSWYLKVWQDDRRNMFLIGGWQEFAAHYELQLGYALKLQSRGYGRLSAKIFDDTMCRRSYYPPLEDEFGPSTPRPDVVLSRARDATHKVCTGWVNPLSPSATPGSCSSGHLDGCTRSRLELVVVDFPQAELLLINSIELAAALYSIEMY</sequence>
<evidence type="ECO:0000256" key="1">
    <source>
        <dbReference type="ARBA" id="ARBA00004123"/>
    </source>
</evidence>
<proteinExistence type="predicted"/>
<comment type="caution">
    <text evidence="7">The sequence shown here is derived from an EMBL/GenBank/DDBJ whole genome shotgun (WGS) entry which is preliminary data.</text>
</comment>
<keyword evidence="2" id="KW-0805">Transcription regulation</keyword>
<evidence type="ECO:0000313" key="7">
    <source>
        <dbReference type="EMBL" id="KAK1617064.1"/>
    </source>
</evidence>
<gene>
    <name evidence="7" type="ORF">QYE76_022581</name>
</gene>
<dbReference type="InterPro" id="IPR003340">
    <property type="entry name" value="B3_DNA-bd"/>
</dbReference>
<evidence type="ECO:0000259" key="6">
    <source>
        <dbReference type="PROSITE" id="PS50863"/>
    </source>
</evidence>
<organism evidence="7 8">
    <name type="scientific">Lolium multiflorum</name>
    <name type="common">Italian ryegrass</name>
    <name type="synonym">Lolium perenne subsp. multiflorum</name>
    <dbReference type="NCBI Taxonomy" id="4521"/>
    <lineage>
        <taxon>Eukaryota</taxon>
        <taxon>Viridiplantae</taxon>
        <taxon>Streptophyta</taxon>
        <taxon>Embryophyta</taxon>
        <taxon>Tracheophyta</taxon>
        <taxon>Spermatophyta</taxon>
        <taxon>Magnoliopsida</taxon>
        <taxon>Liliopsida</taxon>
        <taxon>Poales</taxon>
        <taxon>Poaceae</taxon>
        <taxon>BOP clade</taxon>
        <taxon>Pooideae</taxon>
        <taxon>Poodae</taxon>
        <taxon>Poeae</taxon>
        <taxon>Poeae Chloroplast Group 2 (Poeae type)</taxon>
        <taxon>Loliodinae</taxon>
        <taxon>Loliinae</taxon>
        <taxon>Lolium</taxon>
    </lineage>
</organism>
<evidence type="ECO:0000313" key="8">
    <source>
        <dbReference type="Proteomes" id="UP001231189"/>
    </source>
</evidence>
<reference evidence="7" key="1">
    <citation type="submission" date="2023-07" db="EMBL/GenBank/DDBJ databases">
        <title>A chromosome-level genome assembly of Lolium multiflorum.</title>
        <authorList>
            <person name="Chen Y."/>
            <person name="Copetti D."/>
            <person name="Kolliker R."/>
            <person name="Studer B."/>
        </authorList>
    </citation>
    <scope>NUCLEOTIDE SEQUENCE</scope>
    <source>
        <strain evidence="7">02402/16</strain>
        <tissue evidence="7">Leaf</tissue>
    </source>
</reference>
<evidence type="ECO:0000256" key="4">
    <source>
        <dbReference type="ARBA" id="ARBA00023163"/>
    </source>
</evidence>
<dbReference type="EMBL" id="JAUUTY010000006">
    <property type="protein sequence ID" value="KAK1617064.1"/>
    <property type="molecule type" value="Genomic_DNA"/>
</dbReference>
<name>A0AAD8RBS1_LOLMU</name>
<evidence type="ECO:0000256" key="3">
    <source>
        <dbReference type="ARBA" id="ARBA00023125"/>
    </source>
</evidence>
<dbReference type="Proteomes" id="UP001231189">
    <property type="component" value="Unassembled WGS sequence"/>
</dbReference>
<dbReference type="InterPro" id="IPR015300">
    <property type="entry name" value="DNA-bd_pseudobarrel_sf"/>
</dbReference>
<evidence type="ECO:0000256" key="2">
    <source>
        <dbReference type="ARBA" id="ARBA00023015"/>
    </source>
</evidence>
<comment type="subcellular location">
    <subcellularLocation>
        <location evidence="1">Nucleus</location>
    </subcellularLocation>
</comment>
<keyword evidence="8" id="KW-1185">Reference proteome</keyword>
<dbReference type="AlphaFoldDB" id="A0AAD8RBS1"/>
<dbReference type="CDD" id="cd10017">
    <property type="entry name" value="B3_DNA"/>
    <property type="match status" value="1"/>
</dbReference>
<keyword evidence="3" id="KW-0238">DNA-binding</keyword>